<evidence type="ECO:0000256" key="3">
    <source>
        <dbReference type="ARBA" id="ARBA00022448"/>
    </source>
</evidence>
<name>A0A811L6T7_9BILA</name>
<keyword evidence="7 8" id="KW-0472">Membrane</keyword>
<dbReference type="GO" id="GO:0015179">
    <property type="term" value="F:L-amino acid transmembrane transporter activity"/>
    <property type="evidence" value="ECO:0007669"/>
    <property type="project" value="TreeGrafter"/>
</dbReference>
<feature type="transmembrane region" description="Helical" evidence="8">
    <location>
        <begin position="316"/>
        <end position="347"/>
    </location>
</feature>
<dbReference type="Proteomes" id="UP000783686">
    <property type="component" value="Unassembled WGS sequence"/>
</dbReference>
<keyword evidence="10" id="KW-1185">Reference proteome</keyword>
<keyword evidence="6 8" id="KW-1133">Transmembrane helix</keyword>
<feature type="transmembrane region" description="Helical" evidence="8">
    <location>
        <begin position="272"/>
        <end position="296"/>
    </location>
</feature>
<evidence type="ECO:0000313" key="9">
    <source>
        <dbReference type="EMBL" id="CAD5223940.1"/>
    </source>
</evidence>
<keyword evidence="4" id="KW-1003">Cell membrane</keyword>
<dbReference type="AlphaFoldDB" id="A0A811L6T7"/>
<evidence type="ECO:0000256" key="4">
    <source>
        <dbReference type="ARBA" id="ARBA00022475"/>
    </source>
</evidence>
<evidence type="ECO:0000256" key="6">
    <source>
        <dbReference type="ARBA" id="ARBA00022989"/>
    </source>
</evidence>
<evidence type="ECO:0000256" key="7">
    <source>
        <dbReference type="ARBA" id="ARBA00023136"/>
    </source>
</evidence>
<comment type="caution">
    <text evidence="9">The sequence shown here is derived from an EMBL/GenBank/DDBJ whole genome shotgun (WGS) entry which is preliminary data.</text>
</comment>
<protein>
    <recommendedName>
        <fullName evidence="11">Amino acid permease</fullName>
    </recommendedName>
</protein>
<organism evidence="9 10">
    <name type="scientific">Bursaphelenchus okinawaensis</name>
    <dbReference type="NCBI Taxonomy" id="465554"/>
    <lineage>
        <taxon>Eukaryota</taxon>
        <taxon>Metazoa</taxon>
        <taxon>Ecdysozoa</taxon>
        <taxon>Nematoda</taxon>
        <taxon>Chromadorea</taxon>
        <taxon>Rhabditida</taxon>
        <taxon>Tylenchina</taxon>
        <taxon>Tylenchomorpha</taxon>
        <taxon>Aphelenchoidea</taxon>
        <taxon>Aphelenchoididae</taxon>
        <taxon>Bursaphelenchus</taxon>
    </lineage>
</organism>
<dbReference type="GO" id="GO:0005886">
    <property type="term" value="C:plasma membrane"/>
    <property type="evidence" value="ECO:0007669"/>
    <property type="project" value="UniProtKB-SubCell"/>
</dbReference>
<feature type="transmembrane region" description="Helical" evidence="8">
    <location>
        <begin position="399"/>
        <end position="417"/>
    </location>
</feature>
<feature type="transmembrane region" description="Helical" evidence="8">
    <location>
        <begin position="200"/>
        <end position="219"/>
    </location>
</feature>
<dbReference type="InterPro" id="IPR050598">
    <property type="entry name" value="AminoAcid_Transporter"/>
</dbReference>
<dbReference type="PIRSF" id="PIRSF006060">
    <property type="entry name" value="AA_transporter"/>
    <property type="match status" value="1"/>
</dbReference>
<evidence type="ECO:0000256" key="5">
    <source>
        <dbReference type="ARBA" id="ARBA00022692"/>
    </source>
</evidence>
<sequence length="547" mass="60063">MTGTNLETNLKQQEQKETLLVENGDKKKKIEQFEEEHEGGLKKTLGLWNGVSIIIGSIIGSGIFISPTGVQMEAGSVGLSLIIWVASGIFAMAGAWSYAELGTLIHKSGGDYAYIMEAFGPFAAFMRFWIEAIVVRPCCVTIVALTFANYMLTPLYGPTDLPPYSIEGLAVVLIVFLTFINCASVRLSTVIMDTFTIAKVFALIMIIFTGVYFLIFGDASNRAAFADPFVNSNWDAGKISLAFYQGLFAYQGWNYLNFIVEELQNPKRNLPLAILISCSTVIVVYALTNVALYTIVSPQEMLSSKAIALDFANRVYGPVAFIMPIFVACSTLGSANGVIFTTSRLFYVGAREGQMPVLLTMVHHKTRTPIPAVVICGILSVLYLLLSNNVNALINYIQISYWLAIAAATASLFYFRYKIPNEPRPIKVNLAIPILFFIGCIGLVVIPIVGSPRDTAIGIAIMLTALPIYFLFIAYRPKAFNVVSDRVTKFFENILGVKPEAEVEATEGHNEEAEIALTETNEVIHAADKVIHDAEHHHEKLAEDSKA</sequence>
<dbReference type="Gene3D" id="1.20.1740.10">
    <property type="entry name" value="Amino acid/polyamine transporter I"/>
    <property type="match status" value="1"/>
</dbReference>
<dbReference type="PANTHER" id="PTHR11785:SF531">
    <property type="entry name" value="LARGE NEUTRAL AMINO ACIDS TRANSPORTER SMALL SUBUNIT 1"/>
    <property type="match status" value="1"/>
</dbReference>
<evidence type="ECO:0000256" key="2">
    <source>
        <dbReference type="ARBA" id="ARBA00007040"/>
    </source>
</evidence>
<proteinExistence type="inferred from homology"/>
<feature type="transmembrane region" description="Helical" evidence="8">
    <location>
        <begin position="45"/>
        <end position="65"/>
    </location>
</feature>
<feature type="transmembrane region" description="Helical" evidence="8">
    <location>
        <begin position="456"/>
        <end position="475"/>
    </location>
</feature>
<dbReference type="InterPro" id="IPR002293">
    <property type="entry name" value="AA/rel_permease1"/>
</dbReference>
<feature type="transmembrane region" description="Helical" evidence="8">
    <location>
        <begin position="77"/>
        <end position="99"/>
    </location>
</feature>
<reference evidence="9" key="1">
    <citation type="submission" date="2020-09" db="EMBL/GenBank/DDBJ databases">
        <authorList>
            <person name="Kikuchi T."/>
        </authorList>
    </citation>
    <scope>NUCLEOTIDE SEQUENCE</scope>
    <source>
        <strain evidence="9">SH1</strain>
    </source>
</reference>
<dbReference type="Pfam" id="PF13520">
    <property type="entry name" value="AA_permease_2"/>
    <property type="match status" value="1"/>
</dbReference>
<keyword evidence="3" id="KW-0813">Transport</keyword>
<dbReference type="EMBL" id="CAJFCW020000005">
    <property type="protein sequence ID" value="CAG9119177.1"/>
    <property type="molecule type" value="Genomic_DNA"/>
</dbReference>
<feature type="transmembrane region" description="Helical" evidence="8">
    <location>
        <begin position="429"/>
        <end position="450"/>
    </location>
</feature>
<dbReference type="PANTHER" id="PTHR11785">
    <property type="entry name" value="AMINO ACID TRANSPORTER"/>
    <property type="match status" value="1"/>
</dbReference>
<feature type="transmembrane region" description="Helical" evidence="8">
    <location>
        <begin position="368"/>
        <end position="387"/>
    </location>
</feature>
<feature type="transmembrane region" description="Helical" evidence="8">
    <location>
        <begin position="239"/>
        <end position="260"/>
    </location>
</feature>
<evidence type="ECO:0000313" key="10">
    <source>
        <dbReference type="Proteomes" id="UP000614601"/>
    </source>
</evidence>
<evidence type="ECO:0000256" key="1">
    <source>
        <dbReference type="ARBA" id="ARBA00004651"/>
    </source>
</evidence>
<feature type="transmembrane region" description="Helical" evidence="8">
    <location>
        <begin position="137"/>
        <end position="156"/>
    </location>
</feature>
<feature type="transmembrane region" description="Helical" evidence="8">
    <location>
        <begin position="168"/>
        <end position="188"/>
    </location>
</feature>
<dbReference type="Proteomes" id="UP000614601">
    <property type="component" value="Unassembled WGS sequence"/>
</dbReference>
<gene>
    <name evidence="9" type="ORF">BOKJ2_LOCUS10710</name>
</gene>
<dbReference type="EMBL" id="CAJFDH010000005">
    <property type="protein sequence ID" value="CAD5223940.1"/>
    <property type="molecule type" value="Genomic_DNA"/>
</dbReference>
<comment type="similarity">
    <text evidence="2">Belongs to the amino acid-polyamine-organocation (APC) superfamily. L-type amino acid transporter (LAT) (TC 2.A.3.8) family.</text>
</comment>
<evidence type="ECO:0008006" key="11">
    <source>
        <dbReference type="Google" id="ProtNLM"/>
    </source>
</evidence>
<comment type="subcellular location">
    <subcellularLocation>
        <location evidence="1">Cell membrane</location>
        <topology evidence="1">Multi-pass membrane protein</topology>
    </subcellularLocation>
</comment>
<accession>A0A811L6T7</accession>
<dbReference type="FunFam" id="1.20.1740.10:FF:000003">
    <property type="entry name" value="Y+L amino acid transporter 1 isoform X1"/>
    <property type="match status" value="1"/>
</dbReference>
<keyword evidence="5 8" id="KW-0812">Transmembrane</keyword>
<dbReference type="OrthoDB" id="10062876at2759"/>
<evidence type="ECO:0000256" key="8">
    <source>
        <dbReference type="SAM" id="Phobius"/>
    </source>
</evidence>